<name>A0A251X6N2_9GAMM</name>
<dbReference type="Pfam" id="PF08897">
    <property type="entry name" value="DUF1841"/>
    <property type="match status" value="1"/>
</dbReference>
<comment type="caution">
    <text evidence="1">The sequence shown here is derived from an EMBL/GenBank/DDBJ whole genome shotgun (WGS) entry which is preliminary data.</text>
</comment>
<dbReference type="EMBL" id="MSLT01000023">
    <property type="protein sequence ID" value="OUD12587.1"/>
    <property type="molecule type" value="Genomic_DNA"/>
</dbReference>
<evidence type="ECO:0008006" key="3">
    <source>
        <dbReference type="Google" id="ProtNLM"/>
    </source>
</evidence>
<organism evidence="1 2">
    <name type="scientific">Thioflexithrix psekupsensis</name>
    <dbReference type="NCBI Taxonomy" id="1570016"/>
    <lineage>
        <taxon>Bacteria</taxon>
        <taxon>Pseudomonadati</taxon>
        <taxon>Pseudomonadota</taxon>
        <taxon>Gammaproteobacteria</taxon>
        <taxon>Thiotrichales</taxon>
        <taxon>Thioflexithrix</taxon>
    </lineage>
</organism>
<sequence length="141" mass="16973">MFVQNRSESRQFFIAVWQKYQQQQPLEPLEEIIVEVLLQHPEYHHLLTEDNIDRDFLPELGETNPFLHLSLHLALQEQMSTDRPVGIRDLYHQLRFKFQDTHDLEHRILNCLVESLWNAQQKNSAPSDIDYLNCLRQLLRR</sequence>
<accession>A0A251X6N2</accession>
<protein>
    <recommendedName>
        <fullName evidence="3">DUF1841 domain-containing protein</fullName>
    </recommendedName>
</protein>
<gene>
    <name evidence="1" type="ORF">TPSD3_16015</name>
</gene>
<dbReference type="AlphaFoldDB" id="A0A251X6N2"/>
<dbReference type="Proteomes" id="UP000194798">
    <property type="component" value="Unassembled WGS sequence"/>
</dbReference>
<keyword evidence="2" id="KW-1185">Reference proteome</keyword>
<dbReference type="RefSeq" id="WP_086489546.1">
    <property type="nucleotide sequence ID" value="NZ_MSLT01000023.1"/>
</dbReference>
<proteinExistence type="predicted"/>
<reference evidence="1 2" key="1">
    <citation type="submission" date="2016-12" db="EMBL/GenBank/DDBJ databases">
        <title>Thioflexothrix psekupsii D3 genome sequencing and assembly.</title>
        <authorList>
            <person name="Fomenkov A."/>
            <person name="Vincze T."/>
            <person name="Grabovich M."/>
            <person name="Anton B.P."/>
            <person name="Dubinina G."/>
            <person name="Orlova M."/>
            <person name="Belousova E."/>
            <person name="Roberts R.J."/>
        </authorList>
    </citation>
    <scope>NUCLEOTIDE SEQUENCE [LARGE SCALE GENOMIC DNA]</scope>
    <source>
        <strain evidence="1">D3</strain>
    </source>
</reference>
<dbReference type="InterPro" id="IPR014993">
    <property type="entry name" value="DUF1841"/>
</dbReference>
<evidence type="ECO:0000313" key="1">
    <source>
        <dbReference type="EMBL" id="OUD12587.1"/>
    </source>
</evidence>
<dbReference type="OrthoDB" id="9789432at2"/>
<evidence type="ECO:0000313" key="2">
    <source>
        <dbReference type="Proteomes" id="UP000194798"/>
    </source>
</evidence>